<name>A0A9J5W1K1_SOLCO</name>
<accession>A0A9J5W1K1</accession>
<comment type="caution">
    <text evidence="1">The sequence shown here is derived from an EMBL/GenBank/DDBJ whole genome shotgun (WGS) entry which is preliminary data.</text>
</comment>
<keyword evidence="2" id="KW-1185">Reference proteome</keyword>
<proteinExistence type="predicted"/>
<evidence type="ECO:0000313" key="1">
    <source>
        <dbReference type="EMBL" id="KAG5569224.1"/>
    </source>
</evidence>
<sequence length="60" mass="6624">MTCLHLLQSPMVEERVPQVVPTHAAKPVWDLATDLIVRNIQDLKRANVGFVLSSSSSPLN</sequence>
<dbReference type="Proteomes" id="UP000824120">
    <property type="component" value="Chromosome 12"/>
</dbReference>
<organism evidence="1 2">
    <name type="scientific">Solanum commersonii</name>
    <name type="common">Commerson's wild potato</name>
    <name type="synonym">Commerson's nightshade</name>
    <dbReference type="NCBI Taxonomy" id="4109"/>
    <lineage>
        <taxon>Eukaryota</taxon>
        <taxon>Viridiplantae</taxon>
        <taxon>Streptophyta</taxon>
        <taxon>Embryophyta</taxon>
        <taxon>Tracheophyta</taxon>
        <taxon>Spermatophyta</taxon>
        <taxon>Magnoliopsida</taxon>
        <taxon>eudicotyledons</taxon>
        <taxon>Gunneridae</taxon>
        <taxon>Pentapetalae</taxon>
        <taxon>asterids</taxon>
        <taxon>lamiids</taxon>
        <taxon>Solanales</taxon>
        <taxon>Solanaceae</taxon>
        <taxon>Solanoideae</taxon>
        <taxon>Solaneae</taxon>
        <taxon>Solanum</taxon>
    </lineage>
</organism>
<gene>
    <name evidence="1" type="ORF">H5410_058990</name>
</gene>
<dbReference type="AlphaFoldDB" id="A0A9J5W1K1"/>
<evidence type="ECO:0000313" key="2">
    <source>
        <dbReference type="Proteomes" id="UP000824120"/>
    </source>
</evidence>
<dbReference type="EMBL" id="JACXVP010000012">
    <property type="protein sequence ID" value="KAG5569224.1"/>
    <property type="molecule type" value="Genomic_DNA"/>
</dbReference>
<reference evidence="1 2" key="1">
    <citation type="submission" date="2020-09" db="EMBL/GenBank/DDBJ databases">
        <title>De no assembly of potato wild relative species, Solanum commersonii.</title>
        <authorList>
            <person name="Cho K."/>
        </authorList>
    </citation>
    <scope>NUCLEOTIDE SEQUENCE [LARGE SCALE GENOMIC DNA]</scope>
    <source>
        <strain evidence="1">LZ3.2</strain>
        <tissue evidence="1">Leaf</tissue>
    </source>
</reference>
<protein>
    <submittedName>
        <fullName evidence="1">Uncharacterized protein</fullName>
    </submittedName>
</protein>